<keyword evidence="2" id="KW-1185">Reference proteome</keyword>
<comment type="caution">
    <text evidence="1">The sequence shown here is derived from an EMBL/GenBank/DDBJ whole genome shotgun (WGS) entry which is preliminary data.</text>
</comment>
<gene>
    <name evidence="1" type="ORF">L2W38_03420</name>
</gene>
<name>A0ABS9EMV6_9BACT</name>
<organism evidence="1 2">
    <name type="scientific">Dethiosulfovibrio marinus</name>
    <dbReference type="NCBI Taxonomy" id="133532"/>
    <lineage>
        <taxon>Bacteria</taxon>
        <taxon>Thermotogati</taxon>
        <taxon>Synergistota</taxon>
        <taxon>Synergistia</taxon>
        <taxon>Synergistales</taxon>
        <taxon>Dethiosulfovibrionaceae</taxon>
        <taxon>Dethiosulfovibrio</taxon>
    </lineage>
</organism>
<proteinExistence type="predicted"/>
<protein>
    <submittedName>
        <fullName evidence="1">Uncharacterized protein</fullName>
    </submittedName>
</protein>
<evidence type="ECO:0000313" key="2">
    <source>
        <dbReference type="Proteomes" id="UP001200430"/>
    </source>
</evidence>
<reference evidence="1 2" key="1">
    <citation type="submission" date="2022-01" db="EMBL/GenBank/DDBJ databases">
        <title>Dethiosulfovibrio faecalis sp. nov., a novel proteolytic, non-sulfur-reducing bacterium isolated from a marine aquaculture solid waste bioreactor.</title>
        <authorList>
            <person name="Grabowski S."/>
            <person name="Apolinario E."/>
            <person name="Schneider N."/>
            <person name="Marshall C.W."/>
            <person name="Sowers K.R."/>
        </authorList>
    </citation>
    <scope>NUCLEOTIDE SEQUENCE [LARGE SCALE GENOMIC DNA]</scope>
    <source>
        <strain evidence="1 2">DSM 12537</strain>
    </source>
</reference>
<accession>A0ABS9EMV6</accession>
<evidence type="ECO:0000313" key="1">
    <source>
        <dbReference type="EMBL" id="MCF4141866.1"/>
    </source>
</evidence>
<dbReference type="EMBL" id="JAKGUD010000002">
    <property type="protein sequence ID" value="MCF4141866.1"/>
    <property type="molecule type" value="Genomic_DNA"/>
</dbReference>
<dbReference type="RefSeq" id="WP_236098618.1">
    <property type="nucleotide sequence ID" value="NZ_JAKGUD010000002.1"/>
</dbReference>
<dbReference type="Proteomes" id="UP001200430">
    <property type="component" value="Unassembled WGS sequence"/>
</dbReference>
<sequence>MSEMDIDKKLREYINIVKEKQANGVLAENTAKTYILHSSNFVRWTHGDFHPGERNER</sequence>